<reference evidence="2 3" key="1">
    <citation type="submission" date="2021-06" db="EMBL/GenBank/DDBJ databases">
        <authorList>
            <person name="Palmer J.M."/>
        </authorList>
    </citation>
    <scope>NUCLEOTIDE SEQUENCE [LARGE SCALE GENOMIC DNA]</scope>
    <source>
        <strain evidence="2 3">GA_2019</strain>
        <tissue evidence="2">Muscle</tissue>
    </source>
</reference>
<accession>A0ABV0MUL7</accession>
<keyword evidence="3" id="KW-1185">Reference proteome</keyword>
<name>A0ABV0MUL7_9TELE</name>
<evidence type="ECO:0000313" key="2">
    <source>
        <dbReference type="EMBL" id="MEQ2162830.1"/>
    </source>
</evidence>
<dbReference type="EMBL" id="JAHRIO010012604">
    <property type="protein sequence ID" value="MEQ2162830.1"/>
    <property type="molecule type" value="Genomic_DNA"/>
</dbReference>
<dbReference type="PANTHER" id="PTHR16166">
    <property type="entry name" value="VACUOLAR PROTEIN SORTING-ASSOCIATED PROTEIN VPS13"/>
    <property type="match status" value="1"/>
</dbReference>
<comment type="caution">
    <text evidence="2">The sequence shown here is derived from an EMBL/GenBank/DDBJ whole genome shotgun (WGS) entry which is preliminary data.</text>
</comment>
<dbReference type="PANTHER" id="PTHR16166:SF141">
    <property type="entry name" value="INTERMEMBRANE LIPID TRANSFER PROTEIN VPS13D"/>
    <property type="match status" value="1"/>
</dbReference>
<proteinExistence type="predicted"/>
<evidence type="ECO:0000313" key="3">
    <source>
        <dbReference type="Proteomes" id="UP001476798"/>
    </source>
</evidence>
<evidence type="ECO:0000256" key="1">
    <source>
        <dbReference type="SAM" id="MobiDB-lite"/>
    </source>
</evidence>
<dbReference type="Proteomes" id="UP001476798">
    <property type="component" value="Unassembled WGS sequence"/>
</dbReference>
<organism evidence="2 3">
    <name type="scientific">Goodea atripinnis</name>
    <dbReference type="NCBI Taxonomy" id="208336"/>
    <lineage>
        <taxon>Eukaryota</taxon>
        <taxon>Metazoa</taxon>
        <taxon>Chordata</taxon>
        <taxon>Craniata</taxon>
        <taxon>Vertebrata</taxon>
        <taxon>Euteleostomi</taxon>
        <taxon>Actinopterygii</taxon>
        <taxon>Neopterygii</taxon>
        <taxon>Teleostei</taxon>
        <taxon>Neoteleostei</taxon>
        <taxon>Acanthomorphata</taxon>
        <taxon>Ovalentaria</taxon>
        <taxon>Atherinomorphae</taxon>
        <taxon>Cyprinodontiformes</taxon>
        <taxon>Goodeidae</taxon>
        <taxon>Goodea</taxon>
    </lineage>
</organism>
<gene>
    <name evidence="2" type="ORF">GOODEAATRI_023926</name>
</gene>
<dbReference type="InterPro" id="IPR026847">
    <property type="entry name" value="VPS13"/>
</dbReference>
<feature type="non-terminal residue" evidence="2">
    <location>
        <position position="1"/>
    </location>
</feature>
<sequence length="153" mass="16450">DGCLIVDMILLQIQFPALDIRLSYNDIQLFLSIAKSISAAKALPSPPDLTDATPPPKDGVRQKTPSSSGHLDQAATWLLENSENMAGHPRGRADSGSSSHSCPLSGVEVKAESVCICFIDDCLDCDIPLAELTFSSKSQVPSCTTVKKYYHDL</sequence>
<protein>
    <submittedName>
        <fullName evidence="2">Uncharacterized protein</fullName>
    </submittedName>
</protein>
<feature type="region of interest" description="Disordered" evidence="1">
    <location>
        <begin position="42"/>
        <end position="70"/>
    </location>
</feature>